<dbReference type="SUPFAM" id="SSF54001">
    <property type="entry name" value="Cysteine proteinases"/>
    <property type="match status" value="1"/>
</dbReference>
<dbReference type="Gene3D" id="3.30.460.70">
    <property type="match status" value="1"/>
</dbReference>
<protein>
    <recommendedName>
        <fullName evidence="1">Ricin B lectin domain-containing protein</fullName>
    </recommendedName>
</protein>
<organism>
    <name type="scientific">Serpula lacrymans var. lacrymans (strain S7.9)</name>
    <name type="common">Dry rot fungus</name>
    <dbReference type="NCBI Taxonomy" id="578457"/>
    <lineage>
        <taxon>Eukaryota</taxon>
        <taxon>Fungi</taxon>
        <taxon>Dikarya</taxon>
        <taxon>Basidiomycota</taxon>
        <taxon>Agaricomycotina</taxon>
        <taxon>Agaricomycetes</taxon>
        <taxon>Agaricomycetidae</taxon>
        <taxon>Boletales</taxon>
        <taxon>Coniophorineae</taxon>
        <taxon>Serpulaceae</taxon>
        <taxon>Serpula</taxon>
    </lineage>
</organism>
<name>F8NGJ1_SERL9</name>
<dbReference type="Proteomes" id="UP000008064">
    <property type="component" value="Unassembled WGS sequence"/>
</dbReference>
<dbReference type="HOGENOM" id="CLU_043578_1_0_1"/>
<dbReference type="GeneID" id="18817449"/>
<reference evidence="2" key="1">
    <citation type="submission" date="2011-04" db="EMBL/GenBank/DDBJ databases">
        <title>Evolution of plant cell wall degrading machinery underlies the functional diversity of forest fungi.</title>
        <authorList>
            <consortium name="US DOE Joint Genome Institute (JGI-PGF)"/>
            <person name="Eastwood D.C."/>
            <person name="Floudas D."/>
            <person name="Binder M."/>
            <person name="Majcherczyk A."/>
            <person name="Schneider P."/>
            <person name="Aerts A."/>
            <person name="Asiegbu F.O."/>
            <person name="Baker S.E."/>
            <person name="Barry K."/>
            <person name="Bendiksby M."/>
            <person name="Blumentritt M."/>
            <person name="Coutinho P.M."/>
            <person name="Cullen D."/>
            <person name="Cullen D."/>
            <person name="Gathman A."/>
            <person name="Goodell B."/>
            <person name="Henrissat B."/>
            <person name="Ihrmark K."/>
            <person name="Kauserud H."/>
            <person name="Kohler A."/>
            <person name="LaButti K."/>
            <person name="Lapidus A."/>
            <person name="Lavin J.L."/>
            <person name="Lee Y.-H."/>
            <person name="Lindquist E."/>
            <person name="Lilly W."/>
            <person name="Lucas S."/>
            <person name="Morin E."/>
            <person name="Murat C."/>
            <person name="Oguiza J.A."/>
            <person name="Park J."/>
            <person name="Pisabarro A.G."/>
            <person name="Riley R."/>
            <person name="Rosling A."/>
            <person name="Salamov A."/>
            <person name="Schmidt O."/>
            <person name="Schmutz J."/>
            <person name="Skrede I."/>
            <person name="Stenlid J."/>
            <person name="Wiebenga A."/>
            <person name="Xie X."/>
            <person name="Kues U."/>
            <person name="Hibbett D.S."/>
            <person name="Hoffmeister D."/>
            <person name="Hogberg N."/>
            <person name="Martin F."/>
            <person name="Grigoriev I.V."/>
            <person name="Watkinson S.C."/>
        </authorList>
    </citation>
    <scope>NUCLEOTIDE SEQUENCE</scope>
    <source>
        <strain evidence="2">S7.9</strain>
    </source>
</reference>
<dbReference type="Gene3D" id="2.80.10.50">
    <property type="match status" value="1"/>
</dbReference>
<dbReference type="Pfam" id="PF18022">
    <property type="entry name" value="Lectin_C_term"/>
    <property type="match status" value="1"/>
</dbReference>
<dbReference type="KEGG" id="sla:SERLADRAFT_457021"/>
<dbReference type="InterPro" id="IPR038765">
    <property type="entry name" value="Papain-like_cys_pep_sf"/>
</dbReference>
<dbReference type="Pfam" id="PF14200">
    <property type="entry name" value="RicinB_lectin_2"/>
    <property type="match status" value="1"/>
</dbReference>
<dbReference type="PROSITE" id="PS50231">
    <property type="entry name" value="RICIN_B_LECTIN"/>
    <property type="match status" value="1"/>
</dbReference>
<dbReference type="InterPro" id="IPR000772">
    <property type="entry name" value="Ricin_B_lectin"/>
</dbReference>
<proteinExistence type="predicted"/>
<evidence type="ECO:0000313" key="2">
    <source>
        <dbReference type="EMBL" id="EGO29378.1"/>
    </source>
</evidence>
<accession>F8NGJ1</accession>
<dbReference type="AlphaFoldDB" id="F8NGJ1"/>
<dbReference type="EMBL" id="GL945429">
    <property type="protein sequence ID" value="EGO29378.1"/>
    <property type="molecule type" value="Genomic_DNA"/>
</dbReference>
<sequence>MGGWLDILTRGIYSITNGYTPVAMDLGMGDPGNGTPVTGWQKHALSDAGCLCQLWYLKPYNGEADTFTIQNLRGGTYLDLSNGSRDNGTRIMGFQRTGENQVWIIRQVPGTMFYKIQNRHSQTFVDLKDGLDANGTEIRGWQGDWPDIYYSRNQLWSFQRLSQTGREINTIINANRYLENRLSLNTPDKIYWVVDHGLLKSIWYNANLGRGWQYHYVKDKFDFNDLALAFKSEMAKWRNDNVRAEEFGILCGVVFTAPGQQGQNENAYNFVLGNNGRGVYFFEPETGRFSENIGYDATLAFL</sequence>
<dbReference type="SUPFAM" id="SSF50370">
    <property type="entry name" value="Ricin B-like lectins"/>
    <property type="match status" value="1"/>
</dbReference>
<feature type="domain" description="Ricin B lectin" evidence="1">
    <location>
        <begin position="52"/>
        <end position="141"/>
    </location>
</feature>
<evidence type="ECO:0000259" key="1">
    <source>
        <dbReference type="Pfam" id="PF14200"/>
    </source>
</evidence>
<dbReference type="RefSeq" id="XP_007313620.1">
    <property type="nucleotide sequence ID" value="XM_007313558.1"/>
</dbReference>
<dbReference type="CDD" id="cd23416">
    <property type="entry name" value="beta-trefoil_Ricin_MOA-like"/>
    <property type="match status" value="1"/>
</dbReference>
<dbReference type="OrthoDB" id="6770063at2759"/>
<gene>
    <name evidence="2" type="ORF">SERLADRAFT_457021</name>
</gene>
<dbReference type="InterPro" id="IPR035992">
    <property type="entry name" value="Ricin_B-like_lectins"/>
</dbReference>